<dbReference type="Proteomes" id="UP000184130">
    <property type="component" value="Unassembled WGS sequence"/>
</dbReference>
<dbReference type="EMBL" id="FRBD01000008">
    <property type="protein sequence ID" value="SHK64171.1"/>
    <property type="molecule type" value="Genomic_DNA"/>
</dbReference>
<protein>
    <submittedName>
        <fullName evidence="1">Uncharacterized protein</fullName>
    </submittedName>
</protein>
<accession>A0A1M6U4U8</accession>
<evidence type="ECO:0000313" key="1">
    <source>
        <dbReference type="EMBL" id="SHK64171.1"/>
    </source>
</evidence>
<dbReference type="AlphaFoldDB" id="A0A1M6U4U8"/>
<sequence length="129" mass="15268">MAFEFPKDNEPRSVRTNRAIMKQVESYSPIYQSQKKRETFNGNGRWGLVIYYYFLEKLLTQLRKDLKYTENEWKTSIWEEASKLVEEPEDIIEGLKKLQPICQRGCEEVLEDLANAIQLLTAIKAFEEK</sequence>
<gene>
    <name evidence="1" type="ORF">SAMN05216463_10817</name>
</gene>
<evidence type="ECO:0000313" key="2">
    <source>
        <dbReference type="Proteomes" id="UP000184130"/>
    </source>
</evidence>
<reference evidence="1 2" key="1">
    <citation type="submission" date="2016-11" db="EMBL/GenBank/DDBJ databases">
        <authorList>
            <person name="Jaros S."/>
            <person name="Januszkiewicz K."/>
            <person name="Wedrychowicz H."/>
        </authorList>
    </citation>
    <scope>NUCLEOTIDE SEQUENCE [LARGE SCALE GENOMIC DNA]</scope>
    <source>
        <strain evidence="1 2">KHT3</strain>
    </source>
</reference>
<proteinExistence type="predicted"/>
<organism evidence="1 2">
    <name type="scientific">Xylanibacter ruminicola</name>
    <name type="common">Prevotella ruminicola</name>
    <dbReference type="NCBI Taxonomy" id="839"/>
    <lineage>
        <taxon>Bacteria</taxon>
        <taxon>Pseudomonadati</taxon>
        <taxon>Bacteroidota</taxon>
        <taxon>Bacteroidia</taxon>
        <taxon>Bacteroidales</taxon>
        <taxon>Prevotellaceae</taxon>
        <taxon>Xylanibacter</taxon>
    </lineage>
</organism>
<name>A0A1M6U4U8_XYLRU</name>